<keyword evidence="11" id="KW-1185">Reference proteome</keyword>
<gene>
    <name evidence="10" type="ORF">G113_02409</name>
</gene>
<keyword evidence="6" id="KW-0653">Protein transport</keyword>
<protein>
    <submittedName>
        <fullName evidence="10">TolQ proton channel protein</fullName>
    </submittedName>
</protein>
<dbReference type="Proteomes" id="UP000013526">
    <property type="component" value="Unassembled WGS sequence"/>
</dbReference>
<evidence type="ECO:0000259" key="9">
    <source>
        <dbReference type="Pfam" id="PF01618"/>
    </source>
</evidence>
<comment type="subcellular location">
    <subcellularLocation>
        <location evidence="1">Cell membrane</location>
        <topology evidence="1">Multi-pass membrane protein</topology>
    </subcellularLocation>
    <subcellularLocation>
        <location evidence="6">Membrane</location>
        <topology evidence="6">Multi-pass membrane protein</topology>
    </subcellularLocation>
</comment>
<evidence type="ECO:0000256" key="4">
    <source>
        <dbReference type="ARBA" id="ARBA00022989"/>
    </source>
</evidence>
<keyword evidence="6" id="KW-0813">Transport</keyword>
<sequence>MKGLRLTIASLIAGAALFTLPVTAAEKPVDLNALLSQIKADSLTESQLNKEREARFLADKNEQANLLAKAKADLAAETAKGDQLKASFDANDKQLTELTETLRQRSGNMGEMFGVVRQFAGEFKGIFNASPMRVEHPDQAPLLAKLADSKELPSSQELEAFWTTILSRMVDAGKVSQIPATVVYGEGSQADKTVTQIGEFNTVADGKYLNFVPETGKFEELSRQPDSKMTSLIADFEKGGAGLEPIYVDPSRGVILSLLVQSPTLAERIDQGGVVGYVILALGAVGLLIALFCGARLSLIGGAMRKQMKSDAIIKGNPLGEMLTAYQGHKGDNIEDLESKLDEVILRNVPTLEKGVGIIKLIASVAPLLGLLGTVVGMIATFQAITLFGTGDPKLMAGGISEALVTTMQGLVVAVPMLFLYTVVQTQSRRLIQVLEEQSAGFVARYQESLHAAKAAA</sequence>
<dbReference type="AlphaFoldDB" id="R1HE74"/>
<evidence type="ECO:0000256" key="2">
    <source>
        <dbReference type="ARBA" id="ARBA00022475"/>
    </source>
</evidence>
<dbReference type="EMBL" id="AQGQ01000006">
    <property type="protein sequence ID" value="EOD56689.1"/>
    <property type="molecule type" value="Genomic_DNA"/>
</dbReference>
<dbReference type="GO" id="GO:0005886">
    <property type="term" value="C:plasma membrane"/>
    <property type="evidence" value="ECO:0007669"/>
    <property type="project" value="UniProtKB-SubCell"/>
</dbReference>
<comment type="similarity">
    <text evidence="6">Belongs to the exbB/tolQ family.</text>
</comment>
<comment type="caution">
    <text evidence="10">The sequence shown here is derived from an EMBL/GenBank/DDBJ whole genome shotgun (WGS) entry which is preliminary data.</text>
</comment>
<evidence type="ECO:0000256" key="6">
    <source>
        <dbReference type="RuleBase" id="RU004057"/>
    </source>
</evidence>
<evidence type="ECO:0000313" key="10">
    <source>
        <dbReference type="EMBL" id="EOD56689.1"/>
    </source>
</evidence>
<evidence type="ECO:0000256" key="1">
    <source>
        <dbReference type="ARBA" id="ARBA00004651"/>
    </source>
</evidence>
<dbReference type="GO" id="GO:0017038">
    <property type="term" value="P:protein import"/>
    <property type="evidence" value="ECO:0007669"/>
    <property type="project" value="TreeGrafter"/>
</dbReference>
<keyword evidence="8" id="KW-0732">Signal</keyword>
<dbReference type="InterPro" id="IPR002898">
    <property type="entry name" value="MotA_ExbB_proton_chnl"/>
</dbReference>
<organism evidence="10 11">
    <name type="scientific">Aeromonas molluscorum 848</name>
    <dbReference type="NCBI Taxonomy" id="1268236"/>
    <lineage>
        <taxon>Bacteria</taxon>
        <taxon>Pseudomonadati</taxon>
        <taxon>Pseudomonadota</taxon>
        <taxon>Gammaproteobacteria</taxon>
        <taxon>Aeromonadales</taxon>
        <taxon>Aeromonadaceae</taxon>
        <taxon>Aeromonas</taxon>
    </lineage>
</organism>
<feature type="transmembrane region" description="Helical" evidence="7">
    <location>
        <begin position="274"/>
        <end position="299"/>
    </location>
</feature>
<name>R1HE74_9GAMM</name>
<keyword evidence="3 7" id="KW-0812">Transmembrane</keyword>
<dbReference type="PANTHER" id="PTHR30625">
    <property type="entry name" value="PROTEIN TOLQ"/>
    <property type="match status" value="1"/>
</dbReference>
<evidence type="ECO:0000256" key="7">
    <source>
        <dbReference type="SAM" id="Phobius"/>
    </source>
</evidence>
<proteinExistence type="inferred from homology"/>
<feature type="chain" id="PRO_5004351563" evidence="8">
    <location>
        <begin position="25"/>
        <end position="457"/>
    </location>
</feature>
<dbReference type="Pfam" id="PF01618">
    <property type="entry name" value="MotA_ExbB"/>
    <property type="match status" value="1"/>
</dbReference>
<dbReference type="OrthoDB" id="4045at2"/>
<dbReference type="PANTHER" id="PTHR30625:SF11">
    <property type="entry name" value="MOTA_TOLQ_EXBB PROTON CHANNEL DOMAIN-CONTAINING PROTEIN"/>
    <property type="match status" value="1"/>
</dbReference>
<evidence type="ECO:0000256" key="3">
    <source>
        <dbReference type="ARBA" id="ARBA00022692"/>
    </source>
</evidence>
<keyword evidence="2" id="KW-1003">Cell membrane</keyword>
<reference evidence="10 11" key="1">
    <citation type="journal article" date="2013" name="Genome Announc.">
        <title>Draft Genome Sequence of Aeromonas molluscorum Strain 848TT, Isolated from Bivalve Molluscs.</title>
        <authorList>
            <person name="Spataro N."/>
            <person name="Farfan M."/>
            <person name="Albarral V."/>
            <person name="Sanglas A."/>
            <person name="Loren J.G."/>
            <person name="Fuste M.C."/>
            <person name="Bosch E."/>
        </authorList>
    </citation>
    <scope>NUCLEOTIDE SEQUENCE [LARGE SCALE GENOMIC DNA]</scope>
    <source>
        <strain evidence="10 11">848</strain>
    </source>
</reference>
<dbReference type="InterPro" id="IPR050790">
    <property type="entry name" value="ExbB/TolQ_transport"/>
</dbReference>
<feature type="signal peptide" evidence="8">
    <location>
        <begin position="1"/>
        <end position="24"/>
    </location>
</feature>
<evidence type="ECO:0000256" key="8">
    <source>
        <dbReference type="SAM" id="SignalP"/>
    </source>
</evidence>
<keyword evidence="5 7" id="KW-0472">Membrane</keyword>
<evidence type="ECO:0000313" key="11">
    <source>
        <dbReference type="Proteomes" id="UP000013526"/>
    </source>
</evidence>
<feature type="transmembrane region" description="Helical" evidence="7">
    <location>
        <begin position="405"/>
        <end position="424"/>
    </location>
</feature>
<evidence type="ECO:0000256" key="5">
    <source>
        <dbReference type="ARBA" id="ARBA00023136"/>
    </source>
</evidence>
<dbReference type="PIRSF" id="PIRSF037714">
    <property type="entry name" value="TolR"/>
    <property type="match status" value="1"/>
</dbReference>
<keyword evidence="4 7" id="KW-1133">Transmembrane helix</keyword>
<dbReference type="InterPro" id="IPR017270">
    <property type="entry name" value="MotA/TolQ/ExbB-rel"/>
</dbReference>
<feature type="transmembrane region" description="Helical" evidence="7">
    <location>
        <begin position="361"/>
        <end position="385"/>
    </location>
</feature>
<dbReference type="RefSeq" id="WP_005892529.1">
    <property type="nucleotide sequence ID" value="NZ_AQGQ01000006.1"/>
</dbReference>
<accession>R1HE74</accession>
<dbReference type="PATRIC" id="fig|1268236.3.peg.483"/>
<feature type="domain" description="MotA/TolQ/ExbB proton channel" evidence="9">
    <location>
        <begin position="329"/>
        <end position="436"/>
    </location>
</feature>